<organism evidence="2 3">
    <name type="scientific">Streptomyces amritsarensis</name>
    <dbReference type="NCBI Taxonomy" id="681158"/>
    <lineage>
        <taxon>Bacteria</taxon>
        <taxon>Bacillati</taxon>
        <taxon>Actinomycetota</taxon>
        <taxon>Actinomycetes</taxon>
        <taxon>Kitasatosporales</taxon>
        <taxon>Streptomycetaceae</taxon>
        <taxon>Streptomyces</taxon>
    </lineage>
</organism>
<evidence type="ECO:0000313" key="3">
    <source>
        <dbReference type="Proteomes" id="UP000187151"/>
    </source>
</evidence>
<dbReference type="EMBL" id="MQUR01000076">
    <property type="protein sequence ID" value="OLZ59361.1"/>
    <property type="molecule type" value="Genomic_DNA"/>
</dbReference>
<feature type="region of interest" description="Disordered" evidence="1">
    <location>
        <begin position="107"/>
        <end position="149"/>
    </location>
</feature>
<keyword evidence="3" id="KW-1185">Reference proteome</keyword>
<evidence type="ECO:0000313" key="2">
    <source>
        <dbReference type="EMBL" id="OLZ59361.1"/>
    </source>
</evidence>
<sequence length="149" mass="15831">MEAGGTDAFKKSGGAPVSIPVETKAVGGTFEDRNWYLGVGSHMRNVSGNVSVVPDAYGQPKITVDYQVNVWDRYNWDAGKETPIGPVTIKDTDMARLHTVGLAQEFDMQGSSSAKQHDLGGAGAQAVPAGDPGRDGTRKDPARGEEENR</sequence>
<reference evidence="2 3" key="1">
    <citation type="submission" date="2016-01" db="EMBL/GenBank/DDBJ databases">
        <title>Streptomyces amritsarensis strain MTCC 11845 genome sequencing and assembly.</title>
        <authorList>
            <person name="Sharma D."/>
            <person name="Nair G.R."/>
            <person name="Kaur G."/>
            <person name="Manhas R.K."/>
            <person name="Mayilraj S."/>
        </authorList>
    </citation>
    <scope>NUCLEOTIDE SEQUENCE [LARGE SCALE GENOMIC DNA]</scope>
    <source>
        <strain evidence="2 3">MTCC 11845</strain>
    </source>
</reference>
<dbReference type="Proteomes" id="UP000187151">
    <property type="component" value="Unassembled WGS sequence"/>
</dbReference>
<evidence type="ECO:0000256" key="1">
    <source>
        <dbReference type="SAM" id="MobiDB-lite"/>
    </source>
</evidence>
<proteinExistence type="predicted"/>
<feature type="compositionally biased region" description="Basic and acidic residues" evidence="1">
    <location>
        <begin position="132"/>
        <end position="149"/>
    </location>
</feature>
<accession>A0ABX3FW81</accession>
<comment type="caution">
    <text evidence="2">The sequence shown here is derived from an EMBL/GenBank/DDBJ whole genome shotgun (WGS) entry which is preliminary data.</text>
</comment>
<dbReference type="RefSeq" id="WP_076046265.1">
    <property type="nucleotide sequence ID" value="NZ_MQUR01000076.1"/>
</dbReference>
<protein>
    <submittedName>
        <fullName evidence="2">Uncharacterized protein</fullName>
    </submittedName>
</protein>
<gene>
    <name evidence="2" type="ORF">AVW11_26540</name>
</gene>
<name>A0ABX3FW81_9ACTN</name>